<reference evidence="1 2" key="1">
    <citation type="submission" date="2020-04" db="EMBL/GenBank/DDBJ databases">
        <title>Enterovirga sp. isolate from soil.</title>
        <authorList>
            <person name="Chea S."/>
            <person name="Kim D.-U."/>
        </authorList>
    </citation>
    <scope>NUCLEOTIDE SEQUENCE [LARGE SCALE GENOMIC DNA]</scope>
    <source>
        <strain evidence="1 2">DB1703</strain>
    </source>
</reference>
<dbReference type="AlphaFoldDB" id="A0A849I7F5"/>
<sequence>MVVRRRFRAFLIPLALYAVAAAAVGYFVHNAQVGNRGLAAKRALKTQVFELRGELEAVQAEHAAWDRRLALLRSDQVDRDLLEERARVMLGRVHRNDLVIVQPLSAEP</sequence>
<comment type="caution">
    <text evidence="1">The sequence shown here is derived from an EMBL/GenBank/DDBJ whole genome shotgun (WGS) entry which is preliminary data.</text>
</comment>
<gene>
    <name evidence="1" type="ORF">HJG44_06055</name>
</gene>
<dbReference type="InterPro" id="IPR007060">
    <property type="entry name" value="FtsL/DivIC"/>
</dbReference>
<evidence type="ECO:0000313" key="1">
    <source>
        <dbReference type="EMBL" id="NNM71957.1"/>
    </source>
</evidence>
<organism evidence="1 2">
    <name type="scientific">Enterovirga aerilata</name>
    <dbReference type="NCBI Taxonomy" id="2730920"/>
    <lineage>
        <taxon>Bacteria</taxon>
        <taxon>Pseudomonadati</taxon>
        <taxon>Pseudomonadota</taxon>
        <taxon>Alphaproteobacteria</taxon>
        <taxon>Hyphomicrobiales</taxon>
        <taxon>Methylobacteriaceae</taxon>
        <taxon>Enterovirga</taxon>
    </lineage>
</organism>
<keyword evidence="2" id="KW-1185">Reference proteome</keyword>
<accession>A0A849I7F5</accession>
<dbReference type="Pfam" id="PF04977">
    <property type="entry name" value="DivIC"/>
    <property type="match status" value="1"/>
</dbReference>
<dbReference type="EMBL" id="JABEPP010000002">
    <property type="protein sequence ID" value="NNM71957.1"/>
    <property type="molecule type" value="Genomic_DNA"/>
</dbReference>
<proteinExistence type="predicted"/>
<dbReference type="Proteomes" id="UP000564885">
    <property type="component" value="Unassembled WGS sequence"/>
</dbReference>
<name>A0A849I7F5_9HYPH</name>
<protein>
    <submittedName>
        <fullName evidence="1">Septum formation initiator family protein</fullName>
    </submittedName>
</protein>
<evidence type="ECO:0000313" key="2">
    <source>
        <dbReference type="Proteomes" id="UP000564885"/>
    </source>
</evidence>
<dbReference type="RefSeq" id="WP_171217478.1">
    <property type="nucleotide sequence ID" value="NZ_JABEPP010000002.1"/>
</dbReference>